<evidence type="ECO:0000313" key="2">
    <source>
        <dbReference type="EMBL" id="WNZ22370.1"/>
    </source>
</evidence>
<proteinExistence type="predicted"/>
<reference evidence="2" key="1">
    <citation type="submission" date="2020-05" db="EMBL/GenBank/DDBJ databases">
        <authorList>
            <person name="Zhu T."/>
            <person name="Keshari N."/>
            <person name="Lu X."/>
        </authorList>
    </citation>
    <scope>NUCLEOTIDE SEQUENCE</scope>
    <source>
        <strain evidence="2">NK1-12</strain>
    </source>
</reference>
<evidence type="ECO:0000259" key="1">
    <source>
        <dbReference type="Pfam" id="PF12275"/>
    </source>
</evidence>
<dbReference type="Pfam" id="PF12275">
    <property type="entry name" value="DUF3616"/>
    <property type="match status" value="1"/>
</dbReference>
<sequence length="367" mass="41334">MAESFLLSRVLLRFRSGSRSLLSNLSAVALDSDGNLWVGSDELSQIDDQELNTLDRLSVLKCCEYGNHEPFPLHEILKIDDSLGEIDIEGLDYADSYLWLTGSHSTKRKKPKGKSLEKDIQRLTKVQPDPNRYLIARIPVVEGQLHQSCPDPKQPDRQLTAACLKQKKQGNHLMKALHHDDHLADYVANRLPGKENGFDVEGIAVRQNRLFLGLRGPVLRGWAILLELELEDADVDTLALKPLESSEQRYRKHFLQLDGLGIRDICFYGDDLLILAGPTMDLTGTQRLYCWRDALHRLNETVCELESNSLECVFELPYSSSGDKAEGIALFPCLGEANALLVLYDSPNSSRRVDQDSVYGDVFRLPF</sequence>
<dbReference type="AlphaFoldDB" id="A0AA96WD58"/>
<dbReference type="InterPro" id="IPR022060">
    <property type="entry name" value="DUF3616"/>
</dbReference>
<accession>A0AA96WD58</accession>
<organism evidence="2">
    <name type="scientific">Leptolyngbya sp. NK1-12</name>
    <dbReference type="NCBI Taxonomy" id="2547451"/>
    <lineage>
        <taxon>Bacteria</taxon>
        <taxon>Bacillati</taxon>
        <taxon>Cyanobacteriota</taxon>
        <taxon>Cyanophyceae</taxon>
        <taxon>Leptolyngbyales</taxon>
        <taxon>Leptolyngbyaceae</taxon>
        <taxon>Leptolyngbya group</taxon>
        <taxon>Leptolyngbya</taxon>
    </lineage>
</organism>
<protein>
    <submittedName>
        <fullName evidence="2">DUF3616 domain-containing protein</fullName>
    </submittedName>
</protein>
<dbReference type="EMBL" id="CP053586">
    <property type="protein sequence ID" value="WNZ22370.1"/>
    <property type="molecule type" value="Genomic_DNA"/>
</dbReference>
<dbReference type="RefSeq" id="WP_316433804.1">
    <property type="nucleotide sequence ID" value="NZ_CP053586.1"/>
</dbReference>
<feature type="domain" description="DUF3616" evidence="1">
    <location>
        <begin position="24"/>
        <end position="361"/>
    </location>
</feature>
<gene>
    <name evidence="2" type="ORF">HJG54_05465</name>
</gene>
<name>A0AA96WD58_9CYAN</name>